<name>A0A429K122_9GAMM</name>
<dbReference type="Proteomes" id="UP000276905">
    <property type="component" value="Unassembled WGS sequence"/>
</dbReference>
<comment type="caution">
    <text evidence="5">The sequence shown here is derived from an EMBL/GenBank/DDBJ whole genome shotgun (WGS) entry which is preliminary data.</text>
</comment>
<feature type="domain" description="DUF4365" evidence="4">
    <location>
        <begin position="18"/>
        <end position="153"/>
    </location>
</feature>
<evidence type="ECO:0000256" key="1">
    <source>
        <dbReference type="ARBA" id="ARBA00022737"/>
    </source>
</evidence>
<dbReference type="InterPro" id="IPR011990">
    <property type="entry name" value="TPR-like_helical_dom_sf"/>
</dbReference>
<sequence length="646" mass="74794">MKYFDDLPKRHTNHIIESKAETAFQQIISSSECFMIQQTDKHDYGTDYQIEVTDGEYATNIRIHVQLKGTKKALNKDGSISIDINRSNLNYLLSQAYSFFVCYHIPTNTLKFCSADAVLHQYTHSEHQWMEQRTITVNFKENLTISKLKTLAKFVKVNSDSLRNSKIKQITTSSNELINIIRTAPDDFYIPVELERAEILLSNLYNSSEDQKISDAFDRFLALFPADHNAIIYCYMAEINISINPKIKNIDRIKNGISYLESKLNTNQFSKESLLYSIGNGYSALGLYQNAINAYKDSIKRLNNSNNELLAMCYKNLGTSYENIGNQQEALICFEQSLIYNNQLPEAHFALGTFHLKNGEYEVALKHFDEIVFDESNPEKQLSVLGWRINTLFNLKEGRTAFREINTLVSSATNNWVWSWCAQQVVLFGRNSIDNAKLSITFWDRYLKKKPNCCIGNREWLHNQLYLRSECQNIDFTFQNFKIYFETMIPYLRDQDAAFLWDKLGHWAQDNEDWNEAEYCFRTAYKLAKGEYGYCLGTALLFLDRPAESLPLLLEQAEKIQSDEQSWSQVASAYNKLGKTEEAIIAYEKAISLNSNYDLAWFNLGGIYWNQGNPEKANEIWKQAIEKFPNHELTALLYKDLPDVLN</sequence>
<gene>
    <name evidence="5" type="ORF">EA756_09310</name>
</gene>
<keyword evidence="1" id="KW-0677">Repeat</keyword>
<evidence type="ECO:0000313" key="6">
    <source>
        <dbReference type="Proteomes" id="UP000276905"/>
    </source>
</evidence>
<dbReference type="Pfam" id="PF13424">
    <property type="entry name" value="TPR_12"/>
    <property type="match status" value="1"/>
</dbReference>
<protein>
    <submittedName>
        <fullName evidence="5">Tetratricopeptide repeat protein</fullName>
    </submittedName>
</protein>
<evidence type="ECO:0000256" key="2">
    <source>
        <dbReference type="ARBA" id="ARBA00022803"/>
    </source>
</evidence>
<evidence type="ECO:0000313" key="5">
    <source>
        <dbReference type="EMBL" id="RSO57671.1"/>
    </source>
</evidence>
<dbReference type="Pfam" id="PF14280">
    <property type="entry name" value="DUF4365"/>
    <property type="match status" value="1"/>
</dbReference>
<dbReference type="InterPro" id="IPR025375">
    <property type="entry name" value="DUF4365"/>
</dbReference>
<dbReference type="SUPFAM" id="SSF48452">
    <property type="entry name" value="TPR-like"/>
    <property type="match status" value="1"/>
</dbReference>
<dbReference type="PANTHER" id="PTHR44943:SF4">
    <property type="entry name" value="TPR REPEAT-CONTAINING PROTEIN MJ0798"/>
    <property type="match status" value="1"/>
</dbReference>
<dbReference type="InterPro" id="IPR019734">
    <property type="entry name" value="TPR_rpt"/>
</dbReference>
<dbReference type="PANTHER" id="PTHR44943">
    <property type="entry name" value="CELLULOSE SYNTHASE OPERON PROTEIN C"/>
    <property type="match status" value="1"/>
</dbReference>
<dbReference type="RefSeq" id="WP_125698931.1">
    <property type="nucleotide sequence ID" value="NZ_RFES01000005.1"/>
</dbReference>
<dbReference type="AlphaFoldDB" id="A0A429K122"/>
<evidence type="ECO:0000259" key="4">
    <source>
        <dbReference type="Pfam" id="PF14280"/>
    </source>
</evidence>
<accession>A0A429K122</accession>
<dbReference type="Gene3D" id="1.25.40.10">
    <property type="entry name" value="Tetratricopeptide repeat domain"/>
    <property type="match status" value="2"/>
</dbReference>
<feature type="repeat" description="TPR" evidence="3">
    <location>
        <begin position="598"/>
        <end position="631"/>
    </location>
</feature>
<dbReference type="SMART" id="SM00028">
    <property type="entry name" value="TPR"/>
    <property type="match status" value="6"/>
</dbReference>
<proteinExistence type="predicted"/>
<dbReference type="PROSITE" id="PS50005">
    <property type="entry name" value="TPR"/>
    <property type="match status" value="3"/>
</dbReference>
<reference evidence="5 6" key="1">
    <citation type="submission" date="2018-10" db="EMBL/GenBank/DDBJ databases">
        <title>GWAS and RNA-Seq identify cryptic mechanisms of antimicrobial resistance in Acinetobacter baumannii.</title>
        <authorList>
            <person name="Sahl J.W."/>
        </authorList>
    </citation>
    <scope>NUCLEOTIDE SEQUENCE [LARGE SCALE GENOMIC DNA]</scope>
    <source>
        <strain evidence="5 6">TG41018</strain>
    </source>
</reference>
<organism evidence="5 6">
    <name type="scientific">Acinetobacter lactucae</name>
    <dbReference type="NCBI Taxonomy" id="1785128"/>
    <lineage>
        <taxon>Bacteria</taxon>
        <taxon>Pseudomonadati</taxon>
        <taxon>Pseudomonadota</taxon>
        <taxon>Gammaproteobacteria</taxon>
        <taxon>Moraxellales</taxon>
        <taxon>Moraxellaceae</taxon>
        <taxon>Acinetobacter</taxon>
        <taxon>Acinetobacter calcoaceticus/baumannii complex</taxon>
    </lineage>
</organism>
<feature type="repeat" description="TPR" evidence="3">
    <location>
        <begin position="564"/>
        <end position="597"/>
    </location>
</feature>
<keyword evidence="2 3" id="KW-0802">TPR repeat</keyword>
<dbReference type="EMBL" id="RFES01000005">
    <property type="protein sequence ID" value="RSO57671.1"/>
    <property type="molecule type" value="Genomic_DNA"/>
</dbReference>
<evidence type="ECO:0000256" key="3">
    <source>
        <dbReference type="PROSITE-ProRule" id="PRU00339"/>
    </source>
</evidence>
<feature type="repeat" description="TPR" evidence="3">
    <location>
        <begin position="345"/>
        <end position="378"/>
    </location>
</feature>
<dbReference type="Pfam" id="PF13414">
    <property type="entry name" value="TPR_11"/>
    <property type="match status" value="1"/>
</dbReference>
<dbReference type="InterPro" id="IPR051685">
    <property type="entry name" value="Ycf3/AcsC/BcsC/TPR_MFPF"/>
</dbReference>